<dbReference type="PANTHER" id="PTHR28082:SF1">
    <property type="entry name" value="HELPER OF TIM PROTEIN 13"/>
    <property type="match status" value="1"/>
</dbReference>
<evidence type="ECO:0000313" key="6">
    <source>
        <dbReference type="Proteomes" id="UP001597079"/>
    </source>
</evidence>
<dbReference type="RefSeq" id="WP_377944008.1">
    <property type="nucleotide sequence ID" value="NZ_JBHUCX010000044.1"/>
</dbReference>
<keyword evidence="2" id="KW-0863">Zinc-finger</keyword>
<dbReference type="Pfam" id="PF05495">
    <property type="entry name" value="zf-CHY"/>
    <property type="match status" value="1"/>
</dbReference>
<keyword evidence="3" id="KW-0862">Zinc</keyword>
<accession>A0ABW4JKV4</accession>
<dbReference type="InterPro" id="IPR037274">
    <property type="entry name" value="Znf_CHY_sf"/>
</dbReference>
<dbReference type="SUPFAM" id="SSF161219">
    <property type="entry name" value="CHY zinc finger-like"/>
    <property type="match status" value="1"/>
</dbReference>
<dbReference type="InterPro" id="IPR008913">
    <property type="entry name" value="Znf_CHY"/>
</dbReference>
<dbReference type="Proteomes" id="UP001597079">
    <property type="component" value="Unassembled WGS sequence"/>
</dbReference>
<reference evidence="6" key="1">
    <citation type="journal article" date="2019" name="Int. J. Syst. Evol. Microbiol.">
        <title>The Global Catalogue of Microorganisms (GCM) 10K type strain sequencing project: providing services to taxonomists for standard genome sequencing and annotation.</title>
        <authorList>
            <consortium name="The Broad Institute Genomics Platform"/>
            <consortium name="The Broad Institute Genome Sequencing Center for Infectious Disease"/>
            <person name="Wu L."/>
            <person name="Ma J."/>
        </authorList>
    </citation>
    <scope>NUCLEOTIDE SEQUENCE [LARGE SCALE GENOMIC DNA]</scope>
    <source>
        <strain evidence="6">CGMCC 1.12286</strain>
    </source>
</reference>
<dbReference type="PIRSF" id="PIRSF017292">
    <property type="entry name" value="UCP017292_Znf_CHY"/>
    <property type="match status" value="1"/>
</dbReference>
<dbReference type="InterPro" id="IPR052604">
    <property type="entry name" value="Mito_Tim_assembly_helper"/>
</dbReference>
<evidence type="ECO:0000259" key="4">
    <source>
        <dbReference type="PROSITE" id="PS51266"/>
    </source>
</evidence>
<sequence length="109" mass="12340">MKINGFEVNGVEVDANTGCQHYRSALDIIAIKFPCCQTYYPCFQCHAETADHKAEVWPRARWKEKAILCGACKSELTIEQYLQSQAICPNCGAQFNPGCSLHHHLYFEV</sequence>
<evidence type="ECO:0000256" key="1">
    <source>
        <dbReference type="ARBA" id="ARBA00022723"/>
    </source>
</evidence>
<protein>
    <submittedName>
        <fullName evidence="5">CHY zinc finger protein</fullName>
    </submittedName>
</protein>
<evidence type="ECO:0000256" key="2">
    <source>
        <dbReference type="ARBA" id="ARBA00022771"/>
    </source>
</evidence>
<gene>
    <name evidence="5" type="ORF">ACFSB2_15530</name>
</gene>
<feature type="domain" description="CHY-type" evidence="4">
    <location>
        <begin position="12"/>
        <end position="93"/>
    </location>
</feature>
<evidence type="ECO:0000256" key="3">
    <source>
        <dbReference type="ARBA" id="ARBA00022833"/>
    </source>
</evidence>
<name>A0ABW4JKV4_9BACL</name>
<dbReference type="InterPro" id="IPR016694">
    <property type="entry name" value="UCP017292"/>
</dbReference>
<proteinExistence type="predicted"/>
<keyword evidence="6" id="KW-1185">Reference proteome</keyword>
<dbReference type="EMBL" id="JBHUCX010000044">
    <property type="protein sequence ID" value="MFD1676115.1"/>
    <property type="molecule type" value="Genomic_DNA"/>
</dbReference>
<comment type="caution">
    <text evidence="5">The sequence shown here is derived from an EMBL/GenBank/DDBJ whole genome shotgun (WGS) entry which is preliminary data.</text>
</comment>
<organism evidence="5 6">
    <name type="scientific">Alicyclobacillus fodiniaquatilis</name>
    <dbReference type="NCBI Taxonomy" id="1661150"/>
    <lineage>
        <taxon>Bacteria</taxon>
        <taxon>Bacillati</taxon>
        <taxon>Bacillota</taxon>
        <taxon>Bacilli</taxon>
        <taxon>Bacillales</taxon>
        <taxon>Alicyclobacillaceae</taxon>
        <taxon>Alicyclobacillus</taxon>
    </lineage>
</organism>
<keyword evidence="1" id="KW-0479">Metal-binding</keyword>
<dbReference type="PROSITE" id="PS51266">
    <property type="entry name" value="ZF_CHY"/>
    <property type="match status" value="1"/>
</dbReference>
<dbReference type="PANTHER" id="PTHR28082">
    <property type="entry name" value="ZINC FINGER PROTEIN"/>
    <property type="match status" value="1"/>
</dbReference>
<evidence type="ECO:0000313" key="5">
    <source>
        <dbReference type="EMBL" id="MFD1676115.1"/>
    </source>
</evidence>